<reference evidence="2 3" key="1">
    <citation type="submission" date="2019-03" db="EMBL/GenBank/DDBJ databases">
        <title>Draft Genome Sequence of Duganella callidus sp. nov., a Novel Duganella Species Isolated from Cultivated Soil.</title>
        <authorList>
            <person name="Raths R."/>
            <person name="Peta V."/>
            <person name="Bucking H."/>
        </authorList>
    </citation>
    <scope>NUCLEOTIDE SEQUENCE [LARGE SCALE GENOMIC DNA]</scope>
    <source>
        <strain evidence="2 3">DN04</strain>
    </source>
</reference>
<protein>
    <recommendedName>
        <fullName evidence="4">PEP-CTERM sorting domain-containing protein</fullName>
    </recommendedName>
</protein>
<proteinExistence type="predicted"/>
<feature type="signal peptide" evidence="1">
    <location>
        <begin position="1"/>
        <end position="19"/>
    </location>
</feature>
<evidence type="ECO:0000313" key="2">
    <source>
        <dbReference type="EMBL" id="TFW19907.1"/>
    </source>
</evidence>
<organism evidence="2 3">
    <name type="scientific">Duganella callida</name>
    <dbReference type="NCBI Taxonomy" id="2561932"/>
    <lineage>
        <taxon>Bacteria</taxon>
        <taxon>Pseudomonadati</taxon>
        <taxon>Pseudomonadota</taxon>
        <taxon>Betaproteobacteria</taxon>
        <taxon>Burkholderiales</taxon>
        <taxon>Oxalobacteraceae</taxon>
        <taxon>Telluria group</taxon>
        <taxon>Duganella</taxon>
    </lineage>
</organism>
<feature type="chain" id="PRO_5021256443" description="PEP-CTERM sorting domain-containing protein" evidence="1">
    <location>
        <begin position="20"/>
        <end position="212"/>
    </location>
</feature>
<sequence length="212" mass="22677">MIKIALLACAVGASTCSLAASYSQTGVANDIPLSDVVNGGWRLVSETNYGDSSAIADLFAGIAADSQVLIGARLKGSAVIDVMAGATLAEITTYTPLDVTHQANGAEWYFNADSMGFAGAGKQIRQFTADVEDYADRSRLSWHTSLSAGMWVQDADQAPRYVFNGWRSGDNTDIYAPTEWQRLVFAPVPEAPGHLMLLSGLAGLAIARRRWR</sequence>
<evidence type="ECO:0000256" key="1">
    <source>
        <dbReference type="SAM" id="SignalP"/>
    </source>
</evidence>
<dbReference type="RefSeq" id="WP_167761343.1">
    <property type="nucleotide sequence ID" value="NZ_SPVG01000159.1"/>
</dbReference>
<comment type="caution">
    <text evidence="2">The sequence shown here is derived from an EMBL/GenBank/DDBJ whole genome shotgun (WGS) entry which is preliminary data.</text>
</comment>
<evidence type="ECO:0008006" key="4">
    <source>
        <dbReference type="Google" id="ProtNLM"/>
    </source>
</evidence>
<gene>
    <name evidence="2" type="ORF">E4L98_15680</name>
</gene>
<keyword evidence="1" id="KW-0732">Signal</keyword>
<keyword evidence="3" id="KW-1185">Reference proteome</keyword>
<dbReference type="AlphaFoldDB" id="A0A4Y9SC93"/>
<accession>A0A4Y9SC93</accession>
<dbReference type="Proteomes" id="UP000297729">
    <property type="component" value="Unassembled WGS sequence"/>
</dbReference>
<evidence type="ECO:0000313" key="3">
    <source>
        <dbReference type="Proteomes" id="UP000297729"/>
    </source>
</evidence>
<name>A0A4Y9SC93_9BURK</name>
<dbReference type="EMBL" id="SPVG01000159">
    <property type="protein sequence ID" value="TFW19907.1"/>
    <property type="molecule type" value="Genomic_DNA"/>
</dbReference>